<dbReference type="RefSeq" id="WP_071502502.1">
    <property type="nucleotide sequence ID" value="NZ_MORL01000003.1"/>
</dbReference>
<dbReference type="EMBL" id="MORL01000003">
    <property type="protein sequence ID" value="OIN59704.1"/>
    <property type="molecule type" value="Genomic_DNA"/>
</dbReference>
<comment type="subcellular location">
    <subcellularLocation>
        <location evidence="3">Cytoplasm</location>
    </subcellularLocation>
</comment>
<gene>
    <name evidence="3" type="primary">rimP</name>
    <name evidence="5" type="ORF">BLX24_07505</name>
</gene>
<dbReference type="HAMAP" id="MF_01077">
    <property type="entry name" value="RimP"/>
    <property type="match status" value="1"/>
</dbReference>
<evidence type="ECO:0000256" key="1">
    <source>
        <dbReference type="ARBA" id="ARBA00022490"/>
    </source>
</evidence>
<dbReference type="AlphaFoldDB" id="A0A1S2VLS4"/>
<dbReference type="GO" id="GO:0000028">
    <property type="term" value="P:ribosomal small subunit assembly"/>
    <property type="evidence" value="ECO:0007669"/>
    <property type="project" value="TreeGrafter"/>
</dbReference>
<evidence type="ECO:0000313" key="6">
    <source>
        <dbReference type="Proteomes" id="UP000181790"/>
    </source>
</evidence>
<comment type="similarity">
    <text evidence="3">Belongs to the RimP family.</text>
</comment>
<dbReference type="InterPro" id="IPR028989">
    <property type="entry name" value="RimP_N"/>
</dbReference>
<proteinExistence type="inferred from homology"/>
<comment type="caution">
    <text evidence="5">The sequence shown here is derived from an EMBL/GenBank/DDBJ whole genome shotgun (WGS) entry which is preliminary data.</text>
</comment>
<dbReference type="PANTHER" id="PTHR33867:SF1">
    <property type="entry name" value="RIBOSOME MATURATION FACTOR RIMP"/>
    <property type="match status" value="1"/>
</dbReference>
<evidence type="ECO:0000313" key="5">
    <source>
        <dbReference type="EMBL" id="OIN59704.1"/>
    </source>
</evidence>
<feature type="domain" description="Ribosome maturation factor RimP N-terminal" evidence="4">
    <location>
        <begin position="22"/>
        <end position="89"/>
    </location>
</feature>
<dbReference type="PANTHER" id="PTHR33867">
    <property type="entry name" value="RIBOSOME MATURATION FACTOR RIMP"/>
    <property type="match status" value="1"/>
</dbReference>
<keyword evidence="1 3" id="KW-0963">Cytoplasm</keyword>
<dbReference type="GO" id="GO:0006412">
    <property type="term" value="P:translation"/>
    <property type="evidence" value="ECO:0007669"/>
    <property type="project" value="TreeGrafter"/>
</dbReference>
<keyword evidence="2 3" id="KW-0690">Ribosome biogenesis</keyword>
<dbReference type="InterPro" id="IPR003728">
    <property type="entry name" value="Ribosome_maturation_RimP"/>
</dbReference>
<comment type="function">
    <text evidence="3">Required for maturation of 30S ribosomal subunits.</text>
</comment>
<keyword evidence="6" id="KW-1185">Reference proteome</keyword>
<accession>A0A1S2VLS4</accession>
<name>A0A1S2VLS4_9BACT</name>
<reference evidence="5 6" key="1">
    <citation type="submission" date="2016-10" db="EMBL/GenBank/DDBJ databases">
        <title>Arsenicibacter rosenii gen. nov., sp. nov., an efficient arsenic-methylating bacterium isolated from an arsenic-contaminated paddy soil.</title>
        <authorList>
            <person name="Huang K."/>
        </authorList>
    </citation>
    <scope>NUCLEOTIDE SEQUENCE [LARGE SCALE GENOMIC DNA]</scope>
    <source>
        <strain evidence="5 6">SM-1</strain>
    </source>
</reference>
<evidence type="ECO:0000256" key="2">
    <source>
        <dbReference type="ARBA" id="ARBA00022517"/>
    </source>
</evidence>
<dbReference type="Pfam" id="PF02576">
    <property type="entry name" value="RimP_N"/>
    <property type="match status" value="1"/>
</dbReference>
<evidence type="ECO:0000256" key="3">
    <source>
        <dbReference type="HAMAP-Rule" id="MF_01077"/>
    </source>
</evidence>
<dbReference type="InterPro" id="IPR035956">
    <property type="entry name" value="RimP_N_sf"/>
</dbReference>
<dbReference type="SUPFAM" id="SSF75420">
    <property type="entry name" value="YhbC-like, N-terminal domain"/>
    <property type="match status" value="1"/>
</dbReference>
<dbReference type="GO" id="GO:0005829">
    <property type="term" value="C:cytosol"/>
    <property type="evidence" value="ECO:0007669"/>
    <property type="project" value="TreeGrafter"/>
</dbReference>
<sequence length="173" mass="18951">MDTKEKLAELIQPYLPVDATNGSAVHIVDIQVAGKQGGRLKVTILLDSDTGITIDQCASVSRQLGNQLDETDLFDGRAFTLEVSSPGVDFPLTQPWQFRKNIGRQLQVTLADGRVLPGKLTDLTDNHIVLDVVPAKKARGKKKADDAEIAQPEGPTFIQFEQIQKAQVEISFK</sequence>
<dbReference type="OrthoDB" id="9789702at2"/>
<dbReference type="Gene3D" id="3.30.300.70">
    <property type="entry name" value="RimP-like superfamily, N-terminal"/>
    <property type="match status" value="1"/>
</dbReference>
<protein>
    <recommendedName>
        <fullName evidence="3">Ribosome maturation factor RimP</fullName>
    </recommendedName>
</protein>
<dbReference type="Proteomes" id="UP000181790">
    <property type="component" value="Unassembled WGS sequence"/>
</dbReference>
<evidence type="ECO:0000259" key="4">
    <source>
        <dbReference type="Pfam" id="PF02576"/>
    </source>
</evidence>
<organism evidence="5 6">
    <name type="scientific">Arsenicibacter rosenii</name>
    <dbReference type="NCBI Taxonomy" id="1750698"/>
    <lineage>
        <taxon>Bacteria</taxon>
        <taxon>Pseudomonadati</taxon>
        <taxon>Bacteroidota</taxon>
        <taxon>Cytophagia</taxon>
        <taxon>Cytophagales</taxon>
        <taxon>Spirosomataceae</taxon>
        <taxon>Arsenicibacter</taxon>
    </lineage>
</organism>